<evidence type="ECO:0000256" key="1">
    <source>
        <dbReference type="SAM" id="Phobius"/>
    </source>
</evidence>
<dbReference type="EMBL" id="PKQE01000001">
    <property type="protein sequence ID" value="PLC44233.1"/>
    <property type="molecule type" value="Genomic_DNA"/>
</dbReference>
<evidence type="ECO:0000313" key="3">
    <source>
        <dbReference type="Proteomes" id="UP000234456"/>
    </source>
</evidence>
<dbReference type="Pfam" id="PF07963">
    <property type="entry name" value="N_methyl"/>
    <property type="match status" value="1"/>
</dbReference>
<comment type="caution">
    <text evidence="2">The sequence shown here is derived from an EMBL/GenBank/DDBJ whole genome shotgun (WGS) entry which is preliminary data.</text>
</comment>
<reference evidence="2 3" key="1">
    <citation type="submission" date="2017-12" db="EMBL/GenBank/DDBJ databases">
        <title>Draft genome sequence of Ralstonia pickettii 52.</title>
        <authorList>
            <person name="Zheng B."/>
        </authorList>
    </citation>
    <scope>NUCLEOTIDE SEQUENCE [LARGE SCALE GENOMIC DNA]</scope>
    <source>
        <strain evidence="2 3">52</strain>
    </source>
</reference>
<feature type="transmembrane region" description="Helical" evidence="1">
    <location>
        <begin position="21"/>
        <end position="44"/>
    </location>
</feature>
<accession>A0A2N4TX10</accession>
<organism evidence="2 3">
    <name type="scientific">Ralstonia pickettii</name>
    <name type="common">Burkholderia pickettii</name>
    <dbReference type="NCBI Taxonomy" id="329"/>
    <lineage>
        <taxon>Bacteria</taxon>
        <taxon>Pseudomonadati</taxon>
        <taxon>Pseudomonadota</taxon>
        <taxon>Betaproteobacteria</taxon>
        <taxon>Burkholderiales</taxon>
        <taxon>Burkholderiaceae</taxon>
        <taxon>Ralstonia</taxon>
    </lineage>
</organism>
<protein>
    <recommendedName>
        <fullName evidence="4">Prepilin-type N-terminal cleavage/methylation domain-containing protein</fullName>
    </recommendedName>
</protein>
<gene>
    <name evidence="2" type="ORF">C0Q88_05935</name>
</gene>
<keyword evidence="1" id="KW-0812">Transmembrane</keyword>
<dbReference type="GO" id="GO:0043683">
    <property type="term" value="P:type IV pilus assembly"/>
    <property type="evidence" value="ECO:0007669"/>
    <property type="project" value="InterPro"/>
</dbReference>
<dbReference type="OrthoDB" id="8780389at2"/>
<name>A0A2N4TX10_RALPI</name>
<evidence type="ECO:0008006" key="4">
    <source>
        <dbReference type="Google" id="ProtNLM"/>
    </source>
</evidence>
<dbReference type="Pfam" id="PF16074">
    <property type="entry name" value="PilW"/>
    <property type="match status" value="1"/>
</dbReference>
<keyword evidence="1" id="KW-1133">Transmembrane helix</keyword>
<dbReference type="InterPro" id="IPR012902">
    <property type="entry name" value="N_methyl_site"/>
</dbReference>
<dbReference type="Proteomes" id="UP000234456">
    <property type="component" value="Unassembled WGS sequence"/>
</dbReference>
<proteinExistence type="predicted"/>
<dbReference type="AlphaFoldDB" id="A0A2N4TX10"/>
<evidence type="ECO:0000313" key="2">
    <source>
        <dbReference type="EMBL" id="PLC44233.1"/>
    </source>
</evidence>
<dbReference type="PROSITE" id="PS00409">
    <property type="entry name" value="PROKAR_NTER_METHYL"/>
    <property type="match status" value="1"/>
</dbReference>
<keyword evidence="1" id="KW-0472">Membrane</keyword>
<dbReference type="RefSeq" id="WP_102064712.1">
    <property type="nucleotide sequence ID" value="NZ_PKQE01000001.1"/>
</dbReference>
<dbReference type="InterPro" id="IPR032092">
    <property type="entry name" value="PilW"/>
</dbReference>
<sequence>MNAGTSTKRPLRAARQKGLSLIELMVALVVSMVIVGAVFGLMSVSEGRKRTTMSVSDINQSGVFALYQLDKAIRSAGSGYSQNWPLTYGCRLNVNLNGKQILPSPANIPAPFAGLPTQLGGFRLVPLLIVQNGTSGSSDALITMAGNAGYGEIPTEFSNTAPVVSPGLVNLSLINTMTFNAGNLVLVADRNDTAGNVQPCYVGQVKSGFTGSVAVQLPLAGAYDASVGLDGGAVKVSATGVAMNLGNVGGGNLPAFGVYGVGSNNTLMFYDLLQSGGNGNSAVPLADGVMEMHALYGIDPNNTGNVTWQAPTGAFDAATLSNGTQTAAANLYAIKAVRIGLIMRTSLPERAQQYVTSASAPSAPSAATATGVVSPGPLVLFADVPGQAYTRKLTGAEQNYRYRVLEATIPLRNTLLQR</sequence>